<evidence type="ECO:0008006" key="4">
    <source>
        <dbReference type="Google" id="ProtNLM"/>
    </source>
</evidence>
<accession>A0A076EJ32</accession>
<dbReference type="AlphaFoldDB" id="A0A076EJ32"/>
<evidence type="ECO:0000256" key="1">
    <source>
        <dbReference type="SAM" id="MobiDB-lite"/>
    </source>
</evidence>
<proteinExistence type="predicted"/>
<protein>
    <recommendedName>
        <fullName evidence="4">DUF3263 domain-containing protein</fullName>
    </recommendedName>
</protein>
<organism evidence="2 3">
    <name type="scientific">Rhodococcus opacus</name>
    <name type="common">Nocardia opaca</name>
    <dbReference type="NCBI Taxonomy" id="37919"/>
    <lineage>
        <taxon>Bacteria</taxon>
        <taxon>Bacillati</taxon>
        <taxon>Actinomycetota</taxon>
        <taxon>Actinomycetes</taxon>
        <taxon>Mycobacteriales</taxon>
        <taxon>Nocardiaceae</taxon>
        <taxon>Rhodococcus</taxon>
    </lineage>
</organism>
<dbReference type="RefSeq" id="WP_128638441.1">
    <property type="nucleotide sequence ID" value="NZ_CP008947.1"/>
</dbReference>
<evidence type="ECO:0000313" key="2">
    <source>
        <dbReference type="EMBL" id="AII03489.1"/>
    </source>
</evidence>
<dbReference type="Proteomes" id="UP000028488">
    <property type="component" value="Chromosome"/>
</dbReference>
<sequence length="106" mass="12078">MTPTKPHVRSKRDDDIVVEFGNRWALFGGGSAEDIFVTFGWTEAQYFERLQVLAGRRFPPLDDTLRQRLLAVCAARLQRVDHPPSRAAKGHVDIRESRPTTRPSPH</sequence>
<reference evidence="2 3" key="1">
    <citation type="submission" date="2014-07" db="EMBL/GenBank/DDBJ databases">
        <title>Genome Sequence of Rhodococcus opacus Strain R7, a Biodegrader of Mono- and Polycyclic Aromatic Hydrocarbons.</title>
        <authorList>
            <person name="Di Gennaro P."/>
            <person name="Zampolli J."/>
            <person name="Presti I."/>
            <person name="Cappelletti M."/>
            <person name="D'Ursi P."/>
            <person name="Orro A."/>
            <person name="Mezzelani A."/>
            <person name="Milanesi L."/>
        </authorList>
    </citation>
    <scope>NUCLEOTIDE SEQUENCE [LARGE SCALE GENOMIC DNA]</scope>
    <source>
        <strain evidence="2 3">R7</strain>
    </source>
</reference>
<gene>
    <name evidence="2" type="ORF">EP51_02200</name>
</gene>
<feature type="region of interest" description="Disordered" evidence="1">
    <location>
        <begin position="82"/>
        <end position="106"/>
    </location>
</feature>
<evidence type="ECO:0000313" key="3">
    <source>
        <dbReference type="Proteomes" id="UP000028488"/>
    </source>
</evidence>
<dbReference type="EMBL" id="CP008947">
    <property type="protein sequence ID" value="AII03489.1"/>
    <property type="molecule type" value="Genomic_DNA"/>
</dbReference>
<feature type="compositionally biased region" description="Basic and acidic residues" evidence="1">
    <location>
        <begin position="82"/>
        <end position="99"/>
    </location>
</feature>
<name>A0A076EJ32_RHOOP</name>